<organism evidence="2 3">
    <name type="scientific">Aliikangiella coralliicola</name>
    <dbReference type="NCBI Taxonomy" id="2592383"/>
    <lineage>
        <taxon>Bacteria</taxon>
        <taxon>Pseudomonadati</taxon>
        <taxon>Pseudomonadota</taxon>
        <taxon>Gammaproteobacteria</taxon>
        <taxon>Oceanospirillales</taxon>
        <taxon>Pleioneaceae</taxon>
        <taxon>Aliikangiella</taxon>
    </lineage>
</organism>
<accession>A0A545UF10</accession>
<keyword evidence="3" id="KW-1185">Reference proteome</keyword>
<dbReference type="AlphaFoldDB" id="A0A545UF10"/>
<gene>
    <name evidence="2" type="ORF">FLL46_09575</name>
</gene>
<evidence type="ECO:0008006" key="4">
    <source>
        <dbReference type="Google" id="ProtNLM"/>
    </source>
</evidence>
<reference evidence="2 3" key="1">
    <citation type="submission" date="2019-07" db="EMBL/GenBank/DDBJ databases">
        <title>Draft genome for Aliikangiella sp. M105.</title>
        <authorList>
            <person name="Wang G."/>
        </authorList>
    </citation>
    <scope>NUCLEOTIDE SEQUENCE [LARGE SCALE GENOMIC DNA]</scope>
    <source>
        <strain evidence="2 3">M105</strain>
    </source>
</reference>
<comment type="caution">
    <text evidence="2">The sequence shown here is derived from an EMBL/GenBank/DDBJ whole genome shotgun (WGS) entry which is preliminary data.</text>
</comment>
<evidence type="ECO:0000256" key="1">
    <source>
        <dbReference type="SAM" id="SignalP"/>
    </source>
</evidence>
<name>A0A545UF10_9GAMM</name>
<dbReference type="Proteomes" id="UP000315439">
    <property type="component" value="Unassembled WGS sequence"/>
</dbReference>
<proteinExistence type="predicted"/>
<feature type="signal peptide" evidence="1">
    <location>
        <begin position="1"/>
        <end position="25"/>
    </location>
</feature>
<keyword evidence="1" id="KW-0732">Signal</keyword>
<sequence length="81" mass="8879">MNIIKKLTVSLTLVLSLLVSTKAYCDTATFLTYNSVVKFCAGKVICTSIVQTSKGYVVEYYRIDNPKPNPGDPTDPDGTRT</sequence>
<protein>
    <recommendedName>
        <fullName evidence="4">DUF1496 domain-containing protein</fullName>
    </recommendedName>
</protein>
<feature type="chain" id="PRO_5021804113" description="DUF1496 domain-containing protein" evidence="1">
    <location>
        <begin position="26"/>
        <end position="81"/>
    </location>
</feature>
<dbReference type="EMBL" id="VIKS01000005">
    <property type="protein sequence ID" value="TQV88048.1"/>
    <property type="molecule type" value="Genomic_DNA"/>
</dbReference>
<evidence type="ECO:0000313" key="2">
    <source>
        <dbReference type="EMBL" id="TQV88048.1"/>
    </source>
</evidence>
<evidence type="ECO:0000313" key="3">
    <source>
        <dbReference type="Proteomes" id="UP000315439"/>
    </source>
</evidence>
<dbReference type="RefSeq" id="WP_142893289.1">
    <property type="nucleotide sequence ID" value="NZ_ML660163.1"/>
</dbReference>